<keyword evidence="1" id="KW-0560">Oxidoreductase</keyword>
<evidence type="ECO:0000259" key="2">
    <source>
        <dbReference type="Pfam" id="PF07992"/>
    </source>
</evidence>
<dbReference type="PRINTS" id="PR00368">
    <property type="entry name" value="FADPNR"/>
</dbReference>
<dbReference type="GO" id="GO:0016491">
    <property type="term" value="F:oxidoreductase activity"/>
    <property type="evidence" value="ECO:0007669"/>
    <property type="project" value="UniProtKB-KW"/>
</dbReference>
<gene>
    <name evidence="3" type="ORF">ENN51_06485</name>
</gene>
<sequence length="330" mass="34705">MKTTEVAVIGGGPAGLSAAATAARFGCEVTLVDDNNRLGGQLIKQTHKFFGEKSHFCGIRGMDIARILGEEVSQLPVRLCPGTSVVGLYPGNILALADDREFTRLEFDALIVAAGAAENTLPFPGNDLPGVYGAGAVQTLMNVYGIRPGRRVLMVGSGNIGIIVSYQLLQAGIEVAAVVEALPRVGGYHVHAAKLIRLGVPVLTSHTVLRAHGTESVTGATICRVNRRFRPVAGTERRLKVDTICIAVGLTPLSEVLAQAGCRMLYVPELGGHVAWHDDEMRTSIESIFLAGDIAGIEEASTAMLEGRVAGAAAAIALRGESPRPRALIE</sequence>
<dbReference type="InterPro" id="IPR036188">
    <property type="entry name" value="FAD/NAD-bd_sf"/>
</dbReference>
<feature type="domain" description="FAD/NAD(P)-binding" evidence="2">
    <location>
        <begin position="5"/>
        <end position="307"/>
    </location>
</feature>
<dbReference type="PANTHER" id="PTHR42949">
    <property type="entry name" value="ANAEROBIC GLYCEROL-3-PHOSPHATE DEHYDROGENASE SUBUNIT B"/>
    <property type="match status" value="1"/>
</dbReference>
<accession>A0A7V0T6P6</accession>
<dbReference type="AlphaFoldDB" id="A0A7V0T6P6"/>
<protein>
    <submittedName>
        <fullName evidence="3">FAD-dependent oxidoreductase</fullName>
    </submittedName>
</protein>
<feature type="non-terminal residue" evidence="3">
    <location>
        <position position="330"/>
    </location>
</feature>
<comment type="caution">
    <text evidence="3">The sequence shown here is derived from an EMBL/GenBank/DDBJ whole genome shotgun (WGS) entry which is preliminary data.</text>
</comment>
<dbReference type="PANTHER" id="PTHR42949:SF3">
    <property type="entry name" value="ANAEROBIC GLYCEROL-3-PHOSPHATE DEHYDROGENASE SUBUNIT B"/>
    <property type="match status" value="1"/>
</dbReference>
<dbReference type="InterPro" id="IPR051691">
    <property type="entry name" value="Metab_Enz_Cyan_OpOx_G3PDH"/>
</dbReference>
<organism evidence="3">
    <name type="scientific">candidate division WOR-3 bacterium</name>
    <dbReference type="NCBI Taxonomy" id="2052148"/>
    <lineage>
        <taxon>Bacteria</taxon>
        <taxon>Bacteria division WOR-3</taxon>
    </lineage>
</organism>
<evidence type="ECO:0000313" key="3">
    <source>
        <dbReference type="EMBL" id="HDQ99913.1"/>
    </source>
</evidence>
<dbReference type="PRINTS" id="PR00469">
    <property type="entry name" value="PNDRDTASEII"/>
</dbReference>
<evidence type="ECO:0000256" key="1">
    <source>
        <dbReference type="ARBA" id="ARBA00023002"/>
    </source>
</evidence>
<dbReference type="Proteomes" id="UP000885672">
    <property type="component" value="Unassembled WGS sequence"/>
</dbReference>
<dbReference type="SUPFAM" id="SSF51905">
    <property type="entry name" value="FAD/NAD(P)-binding domain"/>
    <property type="match status" value="1"/>
</dbReference>
<dbReference type="InterPro" id="IPR023753">
    <property type="entry name" value="FAD/NAD-binding_dom"/>
</dbReference>
<name>A0A7V0T6P6_UNCW3</name>
<proteinExistence type="predicted"/>
<dbReference type="EMBL" id="DSBX01000244">
    <property type="protein sequence ID" value="HDQ99913.1"/>
    <property type="molecule type" value="Genomic_DNA"/>
</dbReference>
<reference evidence="3" key="1">
    <citation type="journal article" date="2020" name="mSystems">
        <title>Genome- and Community-Level Interaction Insights into Carbon Utilization and Element Cycling Functions of Hydrothermarchaeota in Hydrothermal Sediment.</title>
        <authorList>
            <person name="Zhou Z."/>
            <person name="Liu Y."/>
            <person name="Xu W."/>
            <person name="Pan J."/>
            <person name="Luo Z.H."/>
            <person name="Li M."/>
        </authorList>
    </citation>
    <scope>NUCLEOTIDE SEQUENCE [LARGE SCALE GENOMIC DNA]</scope>
    <source>
        <strain evidence="3">SpSt-1182</strain>
    </source>
</reference>
<dbReference type="Pfam" id="PF07992">
    <property type="entry name" value="Pyr_redox_2"/>
    <property type="match status" value="1"/>
</dbReference>
<dbReference type="Gene3D" id="3.50.50.60">
    <property type="entry name" value="FAD/NAD(P)-binding domain"/>
    <property type="match status" value="2"/>
</dbReference>